<comment type="catalytic activity">
    <reaction evidence="5">
        <text>nicotianamine + 2-oxoglutarate = 3''-deamino-3''-oxonicotianamine + L-glutamate</text>
        <dbReference type="Rhea" id="RHEA:22104"/>
        <dbReference type="ChEBI" id="CHEBI:16810"/>
        <dbReference type="ChEBI" id="CHEBI:29985"/>
        <dbReference type="ChEBI" id="CHEBI:58249"/>
        <dbReference type="ChEBI" id="CHEBI:58685"/>
        <dbReference type="EC" id="2.6.1.80"/>
    </reaction>
</comment>
<evidence type="ECO:0000256" key="2">
    <source>
        <dbReference type="ARBA" id="ARBA00007441"/>
    </source>
</evidence>
<keyword evidence="3" id="KW-0808">Transferase</keyword>
<reference evidence="10" key="2">
    <citation type="submission" date="2020-10" db="EMBL/GenBank/DDBJ databases">
        <authorList>
            <person name="Scholz U."/>
            <person name="Mascher M."/>
            <person name="Fiebig A."/>
        </authorList>
    </citation>
    <scope>NUCLEOTIDE SEQUENCE [LARGE SCALE GENOMIC DNA]</scope>
    <source>
        <strain evidence="10">cv. Morex</strain>
    </source>
</reference>
<evidence type="ECO:0000256" key="8">
    <source>
        <dbReference type="SAM" id="MobiDB-lite"/>
    </source>
</evidence>
<dbReference type="GeneID" id="123445116"/>
<keyword evidence="4" id="KW-0663">Pyridoxal phosphate</keyword>
<evidence type="ECO:0000256" key="4">
    <source>
        <dbReference type="ARBA" id="ARBA00022898"/>
    </source>
</evidence>
<dbReference type="EC" id="2.6.1.80" evidence="7"/>
<evidence type="ECO:0000313" key="11">
    <source>
        <dbReference type="Proteomes" id="UP000011116"/>
    </source>
</evidence>
<comment type="function">
    <text evidence="6">Involved in biosynthesis of mugineic acid family phytosiderophores.</text>
</comment>
<dbReference type="InterPro" id="IPR015421">
    <property type="entry name" value="PyrdxlP-dep_Trfase_major"/>
</dbReference>
<evidence type="ECO:0000256" key="5">
    <source>
        <dbReference type="ARBA" id="ARBA00052517"/>
    </source>
</evidence>
<dbReference type="RefSeq" id="XP_044977989.1">
    <property type="nucleotide sequence ID" value="XM_045122054.1"/>
</dbReference>
<dbReference type="PANTHER" id="PTHR45744:SF5">
    <property type="entry name" value="NICOTIANAMINE AMINOTRANSFERASE 1"/>
    <property type="match status" value="1"/>
</dbReference>
<dbReference type="InterPro" id="IPR004839">
    <property type="entry name" value="Aminotransferase_I/II_large"/>
</dbReference>
<dbReference type="Gramene" id="HORVU.MOREX.r2.1HG0058590.1">
    <property type="protein sequence ID" value="HORVU.MOREX.r2.1HG0058590.1"/>
    <property type="gene ID" value="HORVU.MOREX.r2.1HG0058590"/>
</dbReference>
<dbReference type="Gramene" id="HORVU.MOREX.r3.1HG0072580.1">
    <property type="protein sequence ID" value="HORVU.MOREX.r3.1HG0072580.1"/>
    <property type="gene ID" value="HORVU.MOREX.r3.1HG0072580"/>
</dbReference>
<evidence type="ECO:0000256" key="3">
    <source>
        <dbReference type="ARBA" id="ARBA00022679"/>
    </source>
</evidence>
<dbReference type="PANTHER" id="PTHR45744">
    <property type="entry name" value="TYROSINE AMINOTRANSFERASE"/>
    <property type="match status" value="1"/>
</dbReference>
<feature type="region of interest" description="Disordered" evidence="8">
    <location>
        <begin position="42"/>
        <end position="126"/>
    </location>
</feature>
<dbReference type="InterPro" id="IPR015424">
    <property type="entry name" value="PyrdxlP-dep_Trfase"/>
</dbReference>
<dbReference type="EnsemblPlants" id="HORVU.MOREX.r3.1HG0072580.1">
    <property type="protein sequence ID" value="HORVU.MOREX.r3.1HG0072580.1"/>
    <property type="gene ID" value="HORVU.MOREX.r3.1HG0072580"/>
</dbReference>
<evidence type="ECO:0000313" key="10">
    <source>
        <dbReference type="EnsemblPlants" id="HORVU.MOREX.r3.1HG0072580.1"/>
    </source>
</evidence>
<dbReference type="FunFam" id="3.40.640.10:FF:000048">
    <property type="entry name" value="tyrosine aminotransferase"/>
    <property type="match status" value="1"/>
</dbReference>
<dbReference type="GO" id="GO:0004838">
    <property type="term" value="F:L-tyrosine-2-oxoglutarate transaminase activity"/>
    <property type="evidence" value="ECO:0000318"/>
    <property type="project" value="GO_Central"/>
</dbReference>
<dbReference type="SMR" id="A0A8I6W779"/>
<comment type="cofactor">
    <cofactor evidence="1">
        <name>pyridoxal 5'-phosphate</name>
        <dbReference type="ChEBI" id="CHEBI:597326"/>
    </cofactor>
</comment>
<evidence type="ECO:0000256" key="6">
    <source>
        <dbReference type="ARBA" id="ARBA00060103"/>
    </source>
</evidence>
<keyword evidence="11" id="KW-1185">Reference proteome</keyword>
<feature type="compositionally biased region" description="Low complexity" evidence="8">
    <location>
        <begin position="111"/>
        <end position="123"/>
    </location>
</feature>
<dbReference type="GO" id="GO:0006572">
    <property type="term" value="P:L-tyrosine catabolic process"/>
    <property type="evidence" value="ECO:0000318"/>
    <property type="project" value="GO_Central"/>
</dbReference>
<dbReference type="SUPFAM" id="SSF53383">
    <property type="entry name" value="PLP-dependent transferases"/>
    <property type="match status" value="1"/>
</dbReference>
<accession>A0A8I6W779</accession>
<name>A0A8I6W779_HORVV</name>
<reference evidence="11" key="1">
    <citation type="journal article" date="2012" name="Nature">
        <title>A physical, genetic and functional sequence assembly of the barley genome.</title>
        <authorList>
            <consortium name="The International Barley Genome Sequencing Consortium"/>
            <person name="Mayer K.F."/>
            <person name="Waugh R."/>
            <person name="Brown J.W."/>
            <person name="Schulman A."/>
            <person name="Langridge P."/>
            <person name="Platzer M."/>
            <person name="Fincher G.B."/>
            <person name="Muehlbauer G.J."/>
            <person name="Sato K."/>
            <person name="Close T.J."/>
            <person name="Wise R.P."/>
            <person name="Stein N."/>
        </authorList>
    </citation>
    <scope>NUCLEOTIDE SEQUENCE [LARGE SCALE GENOMIC DNA]</scope>
    <source>
        <strain evidence="11">cv. Morex</strain>
    </source>
</reference>
<gene>
    <name evidence="10" type="primary">LOC123445116</name>
</gene>
<comment type="similarity">
    <text evidence="2">Belongs to the class-I pyridoxal-phosphate-dependent aminotransferase family.</text>
</comment>
<evidence type="ECO:0000259" key="9">
    <source>
        <dbReference type="Pfam" id="PF00155"/>
    </source>
</evidence>
<dbReference type="GO" id="GO:0033855">
    <property type="term" value="F:nicotianamine aminotransferase activity"/>
    <property type="evidence" value="ECO:0007669"/>
    <property type="project" value="UniProtKB-EC"/>
</dbReference>
<reference evidence="10" key="3">
    <citation type="submission" date="2022-01" db="UniProtKB">
        <authorList>
            <consortium name="EnsemblPlants"/>
        </authorList>
    </citation>
    <scope>IDENTIFICATION</scope>
    <source>
        <strain evidence="10">subsp. vulgare</strain>
    </source>
</reference>
<dbReference type="Gene3D" id="3.90.1150.10">
    <property type="entry name" value="Aspartate Aminotransferase, domain 1"/>
    <property type="match status" value="1"/>
</dbReference>
<dbReference type="InterPro" id="IPR005958">
    <property type="entry name" value="TyrNic_aminoTrfase"/>
</dbReference>
<evidence type="ECO:0000256" key="7">
    <source>
        <dbReference type="ARBA" id="ARBA00067055"/>
    </source>
</evidence>
<organism evidence="10 11">
    <name type="scientific">Hordeum vulgare subsp. vulgare</name>
    <name type="common">Domesticated barley</name>
    <dbReference type="NCBI Taxonomy" id="112509"/>
    <lineage>
        <taxon>Eukaryota</taxon>
        <taxon>Viridiplantae</taxon>
        <taxon>Streptophyta</taxon>
        <taxon>Embryophyta</taxon>
        <taxon>Tracheophyta</taxon>
        <taxon>Spermatophyta</taxon>
        <taxon>Magnoliopsida</taxon>
        <taxon>Liliopsida</taxon>
        <taxon>Poales</taxon>
        <taxon>Poaceae</taxon>
        <taxon>BOP clade</taxon>
        <taxon>Pooideae</taxon>
        <taxon>Triticodae</taxon>
        <taxon>Triticeae</taxon>
        <taxon>Hordeinae</taxon>
        <taxon>Hordeum</taxon>
    </lineage>
</organism>
<dbReference type="AlphaFoldDB" id="A0A8I6W779"/>
<proteinExistence type="inferred from homology"/>
<evidence type="ECO:0000256" key="1">
    <source>
        <dbReference type="ARBA" id="ARBA00001933"/>
    </source>
</evidence>
<dbReference type="Gene3D" id="3.40.640.10">
    <property type="entry name" value="Type I PLP-dependent aspartate aminotransferase-like (Major domain)"/>
    <property type="match status" value="1"/>
</dbReference>
<feature type="domain" description="Aminotransferase class I/classII large" evidence="9">
    <location>
        <begin position="170"/>
        <end position="526"/>
    </location>
</feature>
<dbReference type="CDD" id="cd00609">
    <property type="entry name" value="AAT_like"/>
    <property type="match status" value="1"/>
</dbReference>
<sequence>MATVRQSDGVAANGLAVAAAANGKSNGHGVAAAVNGKSNGHGVAADANGKSNGHGVAADANGKSNGHAEATANGHGEATANGKTNGHGESNGHAEAADANGESNGHAEDTAANGESNGHAAAAAEEEEAVEWNFAGAKDGVLAATGANMSIRAIRYKISASVQEKGPRPVLPLAHGDPSVFPAFRTAVEAEDAVAAALRTGQFNCYPAGVGLPAARSAVAEHLSQGVPYRLSADDVFLTAGGTQAIEVIIPVLAQTAGANILLPRPGYPNYEARAAFNRLEVRHFDLIPDKGWEIDIDSLESIADKNTTAMVIINPNNPCGSVYSYDHLSKVAEVAKRLGILVIADEVYGKLVLGSAPFIPMGVFGHITPVLSIGSLSKSWIVPGWRLGWVAVYDPRKILQETKISTSITNYLNVSTDPATFIQAALPQILENTKEDFFKAIIGLLKESSEICYKQIKENKYITCPHKPEGSMFVMVKLNLHLLEEIDDDIDFCCKLAKEESVILCPGSVLGMANWVRITFACVPSSLQDGLGRIKSFCQRNKKRNSSDDC</sequence>
<dbReference type="NCBIfam" id="TIGR01265">
    <property type="entry name" value="tyr_nico_aTase"/>
    <property type="match status" value="1"/>
</dbReference>
<protein>
    <recommendedName>
        <fullName evidence="7">nicotianamine aminotransferase</fullName>
        <ecNumber evidence="7">2.6.1.80</ecNumber>
    </recommendedName>
</protein>
<dbReference type="Pfam" id="PF00155">
    <property type="entry name" value="Aminotran_1_2"/>
    <property type="match status" value="1"/>
</dbReference>
<dbReference type="GO" id="GO:0030170">
    <property type="term" value="F:pyridoxal phosphate binding"/>
    <property type="evidence" value="ECO:0007669"/>
    <property type="project" value="InterPro"/>
</dbReference>
<dbReference type="Proteomes" id="UP000011116">
    <property type="component" value="Chromosome 1H"/>
</dbReference>
<dbReference type="InterPro" id="IPR015422">
    <property type="entry name" value="PyrdxlP-dep_Trfase_small"/>
</dbReference>
<dbReference type="KEGG" id="hvg:123445116"/>
<dbReference type="OrthoDB" id="7042322at2759"/>
<dbReference type="FunFam" id="3.90.1150.10:FF:000040">
    <property type="entry name" value="Tyrosine aminotransferase"/>
    <property type="match status" value="1"/>
</dbReference>